<dbReference type="GO" id="GO:0003677">
    <property type="term" value="F:DNA binding"/>
    <property type="evidence" value="ECO:0007669"/>
    <property type="project" value="UniProtKB-KW"/>
</dbReference>
<reference evidence="6 7" key="1">
    <citation type="submission" date="2019-08" db="EMBL/GenBank/DDBJ databases">
        <title>In-depth cultivation of the pig gut microbiome towards novel bacterial diversity and tailored functional studies.</title>
        <authorList>
            <person name="Wylensek D."/>
            <person name="Hitch T.C.A."/>
            <person name="Clavel T."/>
        </authorList>
    </citation>
    <scope>NUCLEOTIDE SEQUENCE [LARGE SCALE GENOMIC DNA]</scope>
    <source>
        <strain evidence="6 7">Oil+RF-744-WCA-WT-11</strain>
    </source>
</reference>
<dbReference type="SMART" id="SM00100">
    <property type="entry name" value="cNMP"/>
    <property type="match status" value="1"/>
</dbReference>
<dbReference type="InterPro" id="IPR012318">
    <property type="entry name" value="HTH_CRP"/>
</dbReference>
<dbReference type="RefSeq" id="WP_154521638.1">
    <property type="nucleotide sequence ID" value="NZ_JAQYJL010000025.1"/>
</dbReference>
<evidence type="ECO:0000259" key="4">
    <source>
        <dbReference type="PROSITE" id="PS50042"/>
    </source>
</evidence>
<evidence type="ECO:0000256" key="1">
    <source>
        <dbReference type="ARBA" id="ARBA00023015"/>
    </source>
</evidence>
<organism evidence="6 7">
    <name type="scientific">Porcincola intestinalis</name>
    <dbReference type="NCBI Taxonomy" id="2606632"/>
    <lineage>
        <taxon>Bacteria</taxon>
        <taxon>Bacillati</taxon>
        <taxon>Bacillota</taxon>
        <taxon>Clostridia</taxon>
        <taxon>Lachnospirales</taxon>
        <taxon>Lachnospiraceae</taxon>
        <taxon>Porcincola</taxon>
    </lineage>
</organism>
<evidence type="ECO:0000256" key="3">
    <source>
        <dbReference type="ARBA" id="ARBA00023163"/>
    </source>
</evidence>
<feature type="domain" description="HTH crp-type" evidence="5">
    <location>
        <begin position="152"/>
        <end position="220"/>
    </location>
</feature>
<dbReference type="PROSITE" id="PS50042">
    <property type="entry name" value="CNMP_BINDING_3"/>
    <property type="match status" value="1"/>
</dbReference>
<dbReference type="SUPFAM" id="SSF46785">
    <property type="entry name" value="Winged helix' DNA-binding domain"/>
    <property type="match status" value="1"/>
</dbReference>
<proteinExistence type="predicted"/>
<comment type="caution">
    <text evidence="6">The sequence shown here is derived from an EMBL/GenBank/DDBJ whole genome shotgun (WGS) entry which is preliminary data.</text>
</comment>
<feature type="domain" description="Cyclic nucleotide-binding" evidence="4">
    <location>
        <begin position="11"/>
        <end position="134"/>
    </location>
</feature>
<protein>
    <submittedName>
        <fullName evidence="6">Crp/Fnr family transcriptional regulator</fullName>
    </submittedName>
</protein>
<dbReference type="EMBL" id="VULZ01000001">
    <property type="protein sequence ID" value="MSS13571.1"/>
    <property type="molecule type" value="Genomic_DNA"/>
</dbReference>
<dbReference type="InterPro" id="IPR014710">
    <property type="entry name" value="RmlC-like_jellyroll"/>
</dbReference>
<dbReference type="GO" id="GO:0006355">
    <property type="term" value="P:regulation of DNA-templated transcription"/>
    <property type="evidence" value="ECO:0007669"/>
    <property type="project" value="InterPro"/>
</dbReference>
<dbReference type="CDD" id="cd00038">
    <property type="entry name" value="CAP_ED"/>
    <property type="match status" value="1"/>
</dbReference>
<sequence length="226" mass="25464">MDVQMLSATPLFHGIREDEIRQMLSCLGTHEKAYKKNELILRAGDPVHEIGMVESGSANIVVNFYWGSSNIFGHIEQGRIFAENYAAIPGKELLCDVVAAEPCKILFLDLNKLLNVCQNGCSFHNRLVHNLVRILAQKSLNLSSRMMHIAPKSLRARLLSYLSEQALIHGSTHFAISFDRQQLADYLSVDRSALSNELSKMQREGLISYKKNVFTLNKEAQLADYL</sequence>
<dbReference type="InterPro" id="IPR000595">
    <property type="entry name" value="cNMP-bd_dom"/>
</dbReference>
<dbReference type="Gene3D" id="2.60.120.10">
    <property type="entry name" value="Jelly Rolls"/>
    <property type="match status" value="1"/>
</dbReference>
<dbReference type="Proteomes" id="UP000481852">
    <property type="component" value="Unassembled WGS sequence"/>
</dbReference>
<dbReference type="Pfam" id="PF13545">
    <property type="entry name" value="HTH_Crp_2"/>
    <property type="match status" value="1"/>
</dbReference>
<evidence type="ECO:0000313" key="7">
    <source>
        <dbReference type="Proteomes" id="UP000481852"/>
    </source>
</evidence>
<dbReference type="AlphaFoldDB" id="A0A6L5WZS4"/>
<keyword evidence="3" id="KW-0804">Transcription</keyword>
<dbReference type="SUPFAM" id="SSF51206">
    <property type="entry name" value="cAMP-binding domain-like"/>
    <property type="match status" value="1"/>
</dbReference>
<evidence type="ECO:0000259" key="5">
    <source>
        <dbReference type="PROSITE" id="PS51063"/>
    </source>
</evidence>
<keyword evidence="1" id="KW-0805">Transcription regulation</keyword>
<dbReference type="InterPro" id="IPR018490">
    <property type="entry name" value="cNMP-bd_dom_sf"/>
</dbReference>
<evidence type="ECO:0000256" key="2">
    <source>
        <dbReference type="ARBA" id="ARBA00023125"/>
    </source>
</evidence>
<dbReference type="InterPro" id="IPR036390">
    <property type="entry name" value="WH_DNA-bd_sf"/>
</dbReference>
<keyword evidence="2" id="KW-0238">DNA-binding</keyword>
<accession>A0A6L5WZS4</accession>
<dbReference type="Pfam" id="PF00027">
    <property type="entry name" value="cNMP_binding"/>
    <property type="match status" value="1"/>
</dbReference>
<gene>
    <name evidence="6" type="ORF">FYJ35_00640</name>
</gene>
<name>A0A6L5WZS4_9FIRM</name>
<evidence type="ECO:0000313" key="6">
    <source>
        <dbReference type="EMBL" id="MSS13571.1"/>
    </source>
</evidence>
<dbReference type="PROSITE" id="PS51063">
    <property type="entry name" value="HTH_CRP_2"/>
    <property type="match status" value="1"/>
</dbReference>
<keyword evidence="7" id="KW-1185">Reference proteome</keyword>